<dbReference type="OrthoDB" id="5495168at2"/>
<reference evidence="3 4" key="1">
    <citation type="submission" date="2018-06" db="EMBL/GenBank/DDBJ databases">
        <title>Lujinxingia sediminis gen. nov. sp. nov., a new facultative anaerobic member of the class Deltaproteobacteria, and proposal of Lujinxingaceae fam. nov.</title>
        <authorList>
            <person name="Guo L.-Y."/>
            <person name="Li C.-M."/>
            <person name="Wang S."/>
            <person name="Du Z.-J."/>
        </authorList>
    </citation>
    <scope>NUCLEOTIDE SEQUENCE [LARGE SCALE GENOMIC DNA]</scope>
    <source>
        <strain evidence="3 4">FA350</strain>
    </source>
</reference>
<feature type="chain" id="PRO_5043870555" evidence="2">
    <location>
        <begin position="25"/>
        <end position="705"/>
    </location>
</feature>
<dbReference type="InterPro" id="IPR030884">
    <property type="entry name" value="CHP04551"/>
</dbReference>
<dbReference type="NCBIfam" id="TIGR04551">
    <property type="entry name" value="TIGR04551 family protein"/>
    <property type="match status" value="1"/>
</dbReference>
<feature type="compositionally biased region" description="Low complexity" evidence="1">
    <location>
        <begin position="28"/>
        <end position="51"/>
    </location>
</feature>
<keyword evidence="4" id="KW-1185">Reference proteome</keyword>
<feature type="compositionally biased region" description="Acidic residues" evidence="1">
    <location>
        <begin position="83"/>
        <end position="101"/>
    </location>
</feature>
<gene>
    <name evidence="3" type="ORF">DN745_13695</name>
</gene>
<feature type="compositionally biased region" description="Acidic residues" evidence="1">
    <location>
        <begin position="52"/>
        <end position="75"/>
    </location>
</feature>
<evidence type="ECO:0000256" key="1">
    <source>
        <dbReference type="SAM" id="MobiDB-lite"/>
    </source>
</evidence>
<sequence length="705" mass="76611">MNNSLLFRCLVTALLVCATSSAYAQDTPATQDSAEPAAAADTPSADVPAPSDEAEDADAEEGDADEDGAGEDGVADEDRAGEDGVEEEAVAPALVDEDAEPTPENTGKAIIAPPPKTSPIADLAKASSNDEFVPLEDLDEAVLQSITPAKVYPFVDWSGSFRLRNAYKKNFDLDTFGTSAVPPPVEQYTPPNDQTTTPVDAEADTLWSTDMRLRLEPEINITESLRLHVEADLLDNIVLGTQQGNIERFGVAGVDKSQPIIKVNEAWAEIDVLSATFRAGRMDDQWGLGIFANDGDCFSCRVENPIDRLSLTIPVWEFYARLTADFPADGLATAPLTFAGQAYDAGQIDDVDQYTLAIFHQARTRQDRELRAHRLQVEKKPVFDGGLYFTYRTQRGFFQPNSGADAGELDRLDQGTLTYRGMQMYIPDLWFEMMYNPEPDMLLRVSLEAIGVFGNIDNAGTDPVGVSDDNDAVNCFDADTFAANEAICTSTGTGSDRKDASTTLSQFGVALESELYMGGPVRFGLNGGFASGGAERNWGFQSDASGHINSRGRAAMQFYRFSPNYQVDMILFREVIGTVTNAYYAKPWAQVRFFESPASRMEIQLDAIFSAAADPAGTPSAVVVDEISSGGNSLLGLEFDAAARYIESDQFQAELAGGILFPFAGLEPQINSQRLVPYGDQPLQYGQTFAPSFAWTIQANLNWHF</sequence>
<organism evidence="3 4">
    <name type="scientific">Bradymonas sediminis</name>
    <dbReference type="NCBI Taxonomy" id="1548548"/>
    <lineage>
        <taxon>Bacteria</taxon>
        <taxon>Deltaproteobacteria</taxon>
        <taxon>Bradymonadales</taxon>
        <taxon>Bradymonadaceae</taxon>
        <taxon>Bradymonas</taxon>
    </lineage>
</organism>
<dbReference type="AlphaFoldDB" id="A0A2Z4FNT7"/>
<accession>A0A2Z4FNT7</accession>
<feature type="signal peptide" evidence="2">
    <location>
        <begin position="1"/>
        <end position="24"/>
    </location>
</feature>
<keyword evidence="2" id="KW-0732">Signal</keyword>
<name>A0A2Z4FNT7_9DELT</name>
<dbReference type="RefSeq" id="WP_111335699.1">
    <property type="nucleotide sequence ID" value="NZ_CP030032.1"/>
</dbReference>
<dbReference type="KEGG" id="bsed:DN745_13695"/>
<evidence type="ECO:0000313" key="4">
    <source>
        <dbReference type="Proteomes" id="UP000249799"/>
    </source>
</evidence>
<evidence type="ECO:0000256" key="2">
    <source>
        <dbReference type="SAM" id="SignalP"/>
    </source>
</evidence>
<proteinExistence type="predicted"/>
<dbReference type="Proteomes" id="UP000249799">
    <property type="component" value="Chromosome"/>
</dbReference>
<protein>
    <submittedName>
        <fullName evidence="3">Uncharacterized protein</fullName>
    </submittedName>
</protein>
<feature type="region of interest" description="Disordered" evidence="1">
    <location>
        <begin position="25"/>
        <end position="116"/>
    </location>
</feature>
<dbReference type="EMBL" id="CP030032">
    <property type="protein sequence ID" value="AWV90324.1"/>
    <property type="molecule type" value="Genomic_DNA"/>
</dbReference>
<evidence type="ECO:0000313" key="3">
    <source>
        <dbReference type="EMBL" id="AWV90324.1"/>
    </source>
</evidence>